<gene>
    <name evidence="3" type="ORF">B0H15DRAFT_911313</name>
</gene>
<feature type="transmembrane region" description="Helical" evidence="2">
    <location>
        <begin position="21"/>
        <end position="45"/>
    </location>
</feature>
<feature type="transmembrane region" description="Helical" evidence="2">
    <location>
        <begin position="97"/>
        <end position="118"/>
    </location>
</feature>
<dbReference type="AlphaFoldDB" id="A0AAD6XMB8"/>
<proteinExistence type="predicted"/>
<feature type="region of interest" description="Disordered" evidence="1">
    <location>
        <begin position="191"/>
        <end position="240"/>
    </location>
</feature>
<evidence type="ECO:0000256" key="1">
    <source>
        <dbReference type="SAM" id="MobiDB-lite"/>
    </source>
</evidence>
<feature type="transmembrane region" description="Helical" evidence="2">
    <location>
        <begin position="156"/>
        <end position="178"/>
    </location>
</feature>
<dbReference type="Proteomes" id="UP001222325">
    <property type="component" value="Unassembled WGS sequence"/>
</dbReference>
<keyword evidence="2" id="KW-0472">Membrane</keyword>
<keyword evidence="2" id="KW-1133">Transmembrane helix</keyword>
<dbReference type="EMBL" id="JARJCN010000038">
    <property type="protein sequence ID" value="KAJ7084471.1"/>
    <property type="molecule type" value="Genomic_DNA"/>
</dbReference>
<comment type="caution">
    <text evidence="3">The sequence shown here is derived from an EMBL/GenBank/DDBJ whole genome shotgun (WGS) entry which is preliminary data.</text>
</comment>
<feature type="region of interest" description="Disordered" evidence="1">
    <location>
        <begin position="255"/>
        <end position="276"/>
    </location>
</feature>
<keyword evidence="2" id="KW-0812">Transmembrane</keyword>
<accession>A0AAD6XMB8</accession>
<name>A0AAD6XMB8_9AGAR</name>
<organism evidence="3 4">
    <name type="scientific">Mycena belliarum</name>
    <dbReference type="NCBI Taxonomy" id="1033014"/>
    <lineage>
        <taxon>Eukaryota</taxon>
        <taxon>Fungi</taxon>
        <taxon>Dikarya</taxon>
        <taxon>Basidiomycota</taxon>
        <taxon>Agaricomycotina</taxon>
        <taxon>Agaricomycetes</taxon>
        <taxon>Agaricomycetidae</taxon>
        <taxon>Agaricales</taxon>
        <taxon>Marasmiineae</taxon>
        <taxon>Mycenaceae</taxon>
        <taxon>Mycena</taxon>
    </lineage>
</organism>
<evidence type="ECO:0000313" key="3">
    <source>
        <dbReference type="EMBL" id="KAJ7084471.1"/>
    </source>
</evidence>
<reference evidence="3" key="1">
    <citation type="submission" date="2023-03" db="EMBL/GenBank/DDBJ databases">
        <title>Massive genome expansion in bonnet fungi (Mycena s.s.) driven by repeated elements and novel gene families across ecological guilds.</title>
        <authorList>
            <consortium name="Lawrence Berkeley National Laboratory"/>
            <person name="Harder C.B."/>
            <person name="Miyauchi S."/>
            <person name="Viragh M."/>
            <person name="Kuo A."/>
            <person name="Thoen E."/>
            <person name="Andreopoulos B."/>
            <person name="Lu D."/>
            <person name="Skrede I."/>
            <person name="Drula E."/>
            <person name="Henrissat B."/>
            <person name="Morin E."/>
            <person name="Kohler A."/>
            <person name="Barry K."/>
            <person name="LaButti K."/>
            <person name="Morin E."/>
            <person name="Salamov A."/>
            <person name="Lipzen A."/>
            <person name="Mereny Z."/>
            <person name="Hegedus B."/>
            <person name="Baldrian P."/>
            <person name="Stursova M."/>
            <person name="Weitz H."/>
            <person name="Taylor A."/>
            <person name="Grigoriev I.V."/>
            <person name="Nagy L.G."/>
            <person name="Martin F."/>
            <person name="Kauserud H."/>
        </authorList>
    </citation>
    <scope>NUCLEOTIDE SEQUENCE</scope>
    <source>
        <strain evidence="3">CBHHK173m</strain>
    </source>
</reference>
<evidence type="ECO:0000313" key="4">
    <source>
        <dbReference type="Proteomes" id="UP001222325"/>
    </source>
</evidence>
<keyword evidence="4" id="KW-1185">Reference proteome</keyword>
<protein>
    <submittedName>
        <fullName evidence="3">Uncharacterized protein</fullName>
    </submittedName>
</protein>
<sequence length="276" mass="30265">MAFSYRELFFGGTKFCCCLPVRVGVIIMTVLGMLFAGLLSILLWFEVASTSLRRTPDMSSSERAIFIVAGLVESLLFVVSVLGFVGAVVRKQLFVQIYAYSIYVHFVLNLGVAVYLLYMLVHVSTTDQVKACQLAIQNTAAQAQCTGLLKIGLGVYGAVAAIVLLSEMYGAIIVARYVNQVQREKRNIRASRMSQGASKMGPPLGRYSTLKDDDQDGMPLHSKGLSAPRNHEEFDPYEEVAGPDYRTSYSAYDSMPATADSAHGMPRIADDTSRSR</sequence>
<evidence type="ECO:0000256" key="2">
    <source>
        <dbReference type="SAM" id="Phobius"/>
    </source>
</evidence>
<feature type="transmembrane region" description="Helical" evidence="2">
    <location>
        <begin position="65"/>
        <end position="85"/>
    </location>
</feature>